<feature type="transmembrane region" description="Helical" evidence="1">
    <location>
        <begin position="184"/>
        <end position="206"/>
    </location>
</feature>
<comment type="caution">
    <text evidence="2">The sequence shown here is derived from an EMBL/GenBank/DDBJ whole genome shotgun (WGS) entry which is preliminary data.</text>
</comment>
<evidence type="ECO:0000256" key="1">
    <source>
        <dbReference type="SAM" id="Phobius"/>
    </source>
</evidence>
<dbReference type="Proteomes" id="UP000001949">
    <property type="component" value="Unassembled WGS sequence"/>
</dbReference>
<feature type="transmembrane region" description="Helical" evidence="1">
    <location>
        <begin position="1303"/>
        <end position="1323"/>
    </location>
</feature>
<accession>Q4MYQ6</accession>
<dbReference type="InParanoid" id="Q4MYQ6"/>
<evidence type="ECO:0000313" key="2">
    <source>
        <dbReference type="EMBL" id="EAN30626.1"/>
    </source>
</evidence>
<feature type="transmembrane region" description="Helical" evidence="1">
    <location>
        <begin position="70"/>
        <end position="95"/>
    </location>
</feature>
<dbReference type="KEGG" id="tpv:TP03_0785"/>
<dbReference type="EMBL" id="AAGK01000006">
    <property type="protein sequence ID" value="EAN30626.1"/>
    <property type="molecule type" value="Genomic_DNA"/>
</dbReference>
<evidence type="ECO:0000313" key="3">
    <source>
        <dbReference type="Proteomes" id="UP000001949"/>
    </source>
</evidence>
<dbReference type="GeneID" id="3499718"/>
<keyword evidence="3" id="KW-1185">Reference proteome</keyword>
<feature type="transmembrane region" description="Helical" evidence="1">
    <location>
        <begin position="314"/>
        <end position="331"/>
    </location>
</feature>
<keyword evidence="1" id="KW-0812">Transmembrane</keyword>
<dbReference type="eggNOG" id="ENOG502RWPE">
    <property type="taxonomic scope" value="Eukaryota"/>
</dbReference>
<feature type="transmembrane region" description="Helical" evidence="1">
    <location>
        <begin position="25"/>
        <end position="49"/>
    </location>
</feature>
<dbReference type="OMA" id="HEYCIST"/>
<feature type="transmembrane region" description="Helical" evidence="1">
    <location>
        <begin position="1266"/>
        <end position="1283"/>
    </location>
</feature>
<name>Q4MYQ6_THEPA</name>
<keyword evidence="1" id="KW-1133">Transmembrane helix</keyword>
<dbReference type="RefSeq" id="XP_762909.1">
    <property type="nucleotide sequence ID" value="XM_757816.1"/>
</dbReference>
<dbReference type="STRING" id="5875.Q4MYQ6"/>
<feature type="transmembrane region" description="Helical" evidence="1">
    <location>
        <begin position="284"/>
        <end position="302"/>
    </location>
</feature>
<feature type="transmembrane region" description="Helical" evidence="1">
    <location>
        <begin position="227"/>
        <end position="249"/>
    </location>
</feature>
<sequence length="1796" mass="208223">MTSSSYKDDVDKNRANRYSSLYHDWFMIGVGCFTYFLVGLSLTLVYVLCEMDYFMLSGLFRIQRFFSDDAYYFSKQVTLIYGVIGFILTLLIGPIGKVSCILWSWVLTLTYLVVGTYSYLFRFTQYGKLLIKSMSIISLITHILMCNFIFFLFDPMNKDKIKANESSDSNGKHSSVIGPYGSLVYYRVILFLVGFFLGSPLVSCVLRMSLSATTFSEKDPIMSSVDLCRIMMLMFSITVMASTFLTLTFSNGLSPVTDHIWFPFSMISYRTFKKTMFNFFDLELLLVVWIINPLIMTLIPYTTRIHFEFHKFSLVHRLLFAVMLIAIMILMHRDIIYSCIRTIKLINASIFNILYTDGYTQICDEHLRKEPVSTTPYSNYTVRTNVSTEPMVVPHEISIQSVVSYPYLENGWDDVENEDKKLLWRSYHMLQSLQRLTHLINTGGDMDIRNIFSDPELSLCKPQIDNSDDISENNADDSMKSIVFLLNEYRSELLSMLGNTINRYWFDKFVFSRSECCTTNLLFRIVLTLLIKFKKLDSSISQFPSCTCYSSIISLFYIILLLSVIATSKILFKLTDHMTEEETQNIQSDQSLRSTILLQNISRLTKDLNDLVWILLSNSSLLESRMVLLRLCEYEFKVSAILEVLKPVDNCCCVCCYKCKNNKVEGENNDNNKECNLKEKLTVLNPKGLSSYTDFLSENIVEGNHPCMCIVIKYRLIENVKISRCYLRNKSLNVLSTIGRKFEKHSYSATQLLDVSKFIYFVIDTLLNLTFWMKRRYLCNCDKSKCCSSDGNNNCTCCNGDKVKCCLCPSSKSECKCSCKSGNTCNELCCRGQSHSGNNCVCCRCCCSCFCKKSHDEYYFYFITMIFYISQLFEDVFTFDNEKIRMAIQFISSLVFYYDPFNFSKNSFSSKRTFINYYRLVLNPKSDPITKIESGTILKLINGQIVFFFRFSEITINLNSELFKKVFQIISELIFFIIKGGFISTKVDGNIVGILIRLSNKYILILFNEELKQTQQALNCHTDNNKCNCSRCKIFWSSLYLFSIKYNSIASLLQNLGIIISLNIGLGKVNIYYNEFLIRFTKNSRISESTHGLLYERNGNFDHINPKYFGYDDVYRPSPQFGSGYFKFVITRVFTVIVLVVLFIFIRTRFDRFVNTDIFGRYLIKVDSNIGRLREVLHNRLSHSVRNISRMGSLDDLLGDMTEGDVGHNLVFHHPERYQDVIDNMGMADMGHYDAMSDIDTLSDTFTDASFDGSTKAVQESRRRKVGFYILIIVFSLLSALYLNFVVRDLSVMLQLDHTTWSYFISITVLMGMIISLVVKYCVHLYDFVYVLENYSNKLTKIESFVDDSFGGVTGNLTYTSKFVLLFQLLRSMKTDLVSLFSMNYPYQIPAHSLMKNKVYPYKDMTGGMERMMTCENIECIRKMVLESIGTPESMDLQNVLDFVSYVTVRNTAEFDQYRGYFSGFERYLAWRLGKLLGHNFFLLTYGRYSCMLEMDHRIRKLRIPSTQFLNCQFLWQLFGNYESDLISLKCLGEDSIGIPLTHVQKDVLKNKFADEYLDEFKKYQEFLIRKLHIKASKCYDSPSCYFPYPELINTTLDRDKVSRLTREYFGDSSRRLSLSLPTTNCDVTNKIVNGKGAESPGVSVTQFCDHWLDMRLSCCETEDCEKGVRFAHDLIMSKLNGDCNVFESIRDTVANLKLSILNTEETYETPEDIHVPVKSSEHRSLKDYTDKLTEFRYQTTDNYQDTVLDYLNRYMIETMTNREKIMVPLGIFLTWYGIPVCEQHLRNMGKFQYLI</sequence>
<proteinExistence type="predicted"/>
<reference evidence="2 3" key="1">
    <citation type="journal article" date="2005" name="Science">
        <title>Genome sequence of Theileria parva, a bovine pathogen that transforms lymphocytes.</title>
        <authorList>
            <person name="Gardner M.J."/>
            <person name="Bishop R."/>
            <person name="Shah T."/>
            <person name="de Villiers E.P."/>
            <person name="Carlton J.M."/>
            <person name="Hall N."/>
            <person name="Ren Q."/>
            <person name="Paulsen I.T."/>
            <person name="Pain A."/>
            <person name="Berriman M."/>
            <person name="Wilson R.J.M."/>
            <person name="Sato S."/>
            <person name="Ralph S.A."/>
            <person name="Mann D.J."/>
            <person name="Xiong Z."/>
            <person name="Shallom S.J."/>
            <person name="Weidman J."/>
            <person name="Jiang L."/>
            <person name="Lynn J."/>
            <person name="Weaver B."/>
            <person name="Shoaibi A."/>
            <person name="Domingo A.R."/>
            <person name="Wasawo D."/>
            <person name="Crabtree J."/>
            <person name="Wortman J.R."/>
            <person name="Haas B."/>
            <person name="Angiuoli S.V."/>
            <person name="Creasy T.H."/>
            <person name="Lu C."/>
            <person name="Suh B."/>
            <person name="Silva J.C."/>
            <person name="Utterback T.R."/>
            <person name="Feldblyum T.V."/>
            <person name="Pertea M."/>
            <person name="Allen J."/>
            <person name="Nierman W.C."/>
            <person name="Taracha E.L.N."/>
            <person name="Salzberg S.L."/>
            <person name="White O.R."/>
            <person name="Fitzhugh H.A."/>
            <person name="Morzaria S."/>
            <person name="Venter J.C."/>
            <person name="Fraser C.M."/>
            <person name="Nene V."/>
        </authorList>
    </citation>
    <scope>NUCLEOTIDE SEQUENCE [LARGE SCALE GENOMIC DNA]</scope>
    <source>
        <strain evidence="2 3">Muguga</strain>
    </source>
</reference>
<protein>
    <submittedName>
        <fullName evidence="2">Uncharacterized protein</fullName>
    </submittedName>
</protein>
<keyword evidence="1" id="KW-0472">Membrane</keyword>
<dbReference type="VEuPathDB" id="PiroplasmaDB:TpMuguga_03g00785"/>
<feature type="transmembrane region" description="Helical" evidence="1">
    <location>
        <begin position="101"/>
        <end position="121"/>
    </location>
</feature>
<gene>
    <name evidence="2" type="ordered locus">TP03_0785</name>
</gene>
<organism evidence="2 3">
    <name type="scientific">Theileria parva</name>
    <name type="common">East coast fever infection agent</name>
    <dbReference type="NCBI Taxonomy" id="5875"/>
    <lineage>
        <taxon>Eukaryota</taxon>
        <taxon>Sar</taxon>
        <taxon>Alveolata</taxon>
        <taxon>Apicomplexa</taxon>
        <taxon>Aconoidasida</taxon>
        <taxon>Piroplasmida</taxon>
        <taxon>Theileriidae</taxon>
        <taxon>Theileria</taxon>
    </lineage>
</organism>
<feature type="transmembrane region" description="Helical" evidence="1">
    <location>
        <begin position="1125"/>
        <end position="1146"/>
    </location>
</feature>
<feature type="transmembrane region" description="Helical" evidence="1">
    <location>
        <begin position="133"/>
        <end position="153"/>
    </location>
</feature>